<dbReference type="InterPro" id="IPR000620">
    <property type="entry name" value="EamA_dom"/>
</dbReference>
<comment type="similarity">
    <text evidence="2">Belongs to the EamA transporter family.</text>
</comment>
<feature type="transmembrane region" description="Helical" evidence="7">
    <location>
        <begin position="98"/>
        <end position="120"/>
    </location>
</feature>
<feature type="transmembrane region" description="Helical" evidence="7">
    <location>
        <begin position="73"/>
        <end position="92"/>
    </location>
</feature>
<evidence type="ECO:0000256" key="1">
    <source>
        <dbReference type="ARBA" id="ARBA00004651"/>
    </source>
</evidence>
<feature type="transmembrane region" description="Helical" evidence="7">
    <location>
        <begin position="217"/>
        <end position="236"/>
    </location>
</feature>
<keyword evidence="4 7" id="KW-0812">Transmembrane</keyword>
<accession>A0A1L5FCC3</accession>
<dbReference type="InterPro" id="IPR050638">
    <property type="entry name" value="AA-Vitamin_Transporters"/>
</dbReference>
<feature type="domain" description="EamA" evidence="8">
    <location>
        <begin position="154"/>
        <end position="289"/>
    </location>
</feature>
<organism evidence="9 10">
    <name type="scientific">Clostridium kluyveri</name>
    <dbReference type="NCBI Taxonomy" id="1534"/>
    <lineage>
        <taxon>Bacteria</taxon>
        <taxon>Bacillati</taxon>
        <taxon>Bacillota</taxon>
        <taxon>Clostridia</taxon>
        <taxon>Eubacteriales</taxon>
        <taxon>Clostridiaceae</taxon>
        <taxon>Clostridium</taxon>
    </lineage>
</organism>
<dbReference type="PANTHER" id="PTHR32322">
    <property type="entry name" value="INNER MEMBRANE TRANSPORTER"/>
    <property type="match status" value="1"/>
</dbReference>
<reference evidence="9 10" key="1">
    <citation type="submission" date="2016-12" db="EMBL/GenBank/DDBJ databases">
        <title>Complete genome sequence of Clostridium kluyveri JZZ isolated from the pit mud of a Chinese flavor liquor-making factory.</title>
        <authorList>
            <person name="Wang Y."/>
        </authorList>
    </citation>
    <scope>NUCLEOTIDE SEQUENCE [LARGE SCALE GENOMIC DNA]</scope>
    <source>
        <strain evidence="9 10">JZZ</strain>
    </source>
</reference>
<dbReference type="PANTHER" id="PTHR32322:SF18">
    <property type="entry name" value="S-ADENOSYLMETHIONINE_S-ADENOSYLHOMOCYSTEINE TRANSPORTER"/>
    <property type="match status" value="1"/>
</dbReference>
<keyword evidence="5 7" id="KW-1133">Transmembrane helix</keyword>
<dbReference type="InterPro" id="IPR037185">
    <property type="entry name" value="EmrE-like"/>
</dbReference>
<dbReference type="SUPFAM" id="SSF103481">
    <property type="entry name" value="Multidrug resistance efflux transporter EmrE"/>
    <property type="match status" value="2"/>
</dbReference>
<keyword evidence="3" id="KW-1003">Cell membrane</keyword>
<feature type="transmembrane region" description="Helical" evidence="7">
    <location>
        <begin position="185"/>
        <end position="205"/>
    </location>
</feature>
<name>A0A1L5FCC3_CLOKL</name>
<evidence type="ECO:0000313" key="9">
    <source>
        <dbReference type="EMBL" id="APM40658.1"/>
    </source>
</evidence>
<dbReference type="AlphaFoldDB" id="A0A1L5FCC3"/>
<evidence type="ECO:0000259" key="8">
    <source>
        <dbReference type="Pfam" id="PF00892"/>
    </source>
</evidence>
<feature type="transmembrane region" description="Helical" evidence="7">
    <location>
        <begin position="35"/>
        <end position="53"/>
    </location>
</feature>
<sequence>MKEKLIGSLCLFLAASIWGSMYVLSKYILEFVSPITLLWVRYAIAFVVLFVILRAFQHKKRRKVVIKKGDWLLIAWIGFIGYFISIFMQFLGTQLSDAHTGALITASTPVFVVLFARFILKEAFTRKKIISLVLATLGVVIVIGLDTMFLKHFLGNIVLVGAAVTWALLSVYVKVASKRFDSLTITTYAILFALIFTTPLMLLQHENISFILYNRQFLLGILYLGVISTAAAFFLWNKGIELMDAGMGSLFLFFQPVTGSILGWLCLGEQLNTGFFIGGILIIIAVFIASKDEAQ</sequence>
<gene>
    <name evidence="9" type="ORF">BS101_18965</name>
</gene>
<feature type="domain" description="EamA" evidence="8">
    <location>
        <begin position="6"/>
        <end position="143"/>
    </location>
</feature>
<evidence type="ECO:0000256" key="3">
    <source>
        <dbReference type="ARBA" id="ARBA00022475"/>
    </source>
</evidence>
<protein>
    <submittedName>
        <fullName evidence="9">EamA family transporter</fullName>
    </submittedName>
</protein>
<feature type="transmembrane region" description="Helical" evidence="7">
    <location>
        <begin position="271"/>
        <end position="289"/>
    </location>
</feature>
<evidence type="ECO:0000256" key="6">
    <source>
        <dbReference type="ARBA" id="ARBA00023136"/>
    </source>
</evidence>
<feature type="transmembrane region" description="Helical" evidence="7">
    <location>
        <begin position="129"/>
        <end position="147"/>
    </location>
</feature>
<evidence type="ECO:0000256" key="7">
    <source>
        <dbReference type="SAM" id="Phobius"/>
    </source>
</evidence>
<proteinExistence type="inferred from homology"/>
<dbReference type="OrthoDB" id="34284at2"/>
<comment type="subcellular location">
    <subcellularLocation>
        <location evidence="1">Cell membrane</location>
        <topology evidence="1">Multi-pass membrane protein</topology>
    </subcellularLocation>
</comment>
<dbReference type="Pfam" id="PF00892">
    <property type="entry name" value="EamA"/>
    <property type="match status" value="2"/>
</dbReference>
<keyword evidence="6 7" id="KW-0472">Membrane</keyword>
<evidence type="ECO:0000256" key="4">
    <source>
        <dbReference type="ARBA" id="ARBA00022692"/>
    </source>
</evidence>
<feature type="transmembrane region" description="Helical" evidence="7">
    <location>
        <begin position="153"/>
        <end position="173"/>
    </location>
</feature>
<feature type="transmembrane region" description="Helical" evidence="7">
    <location>
        <begin position="248"/>
        <end position="265"/>
    </location>
</feature>
<dbReference type="Proteomes" id="UP000184604">
    <property type="component" value="Chromosome"/>
</dbReference>
<dbReference type="RefSeq" id="WP_073540231.1">
    <property type="nucleotide sequence ID" value="NZ_CP018335.1"/>
</dbReference>
<dbReference type="GO" id="GO:0005886">
    <property type="term" value="C:plasma membrane"/>
    <property type="evidence" value="ECO:0007669"/>
    <property type="project" value="UniProtKB-SubCell"/>
</dbReference>
<evidence type="ECO:0000256" key="5">
    <source>
        <dbReference type="ARBA" id="ARBA00022989"/>
    </source>
</evidence>
<dbReference type="Gene3D" id="1.10.3730.20">
    <property type="match status" value="1"/>
</dbReference>
<dbReference type="EMBL" id="CP018335">
    <property type="protein sequence ID" value="APM40658.1"/>
    <property type="molecule type" value="Genomic_DNA"/>
</dbReference>
<evidence type="ECO:0000313" key="10">
    <source>
        <dbReference type="Proteomes" id="UP000184604"/>
    </source>
</evidence>
<evidence type="ECO:0000256" key="2">
    <source>
        <dbReference type="ARBA" id="ARBA00007362"/>
    </source>
</evidence>